<keyword evidence="2" id="KW-1185">Reference proteome</keyword>
<protein>
    <submittedName>
        <fullName evidence="1">5915_t:CDS:1</fullName>
    </submittedName>
</protein>
<name>A0ABN7XMK8_GIGMA</name>
<accession>A0ABN7XMK8</accession>
<reference evidence="1 2" key="1">
    <citation type="submission" date="2021-06" db="EMBL/GenBank/DDBJ databases">
        <authorList>
            <person name="Kallberg Y."/>
            <person name="Tangrot J."/>
            <person name="Rosling A."/>
        </authorList>
    </citation>
    <scope>NUCLEOTIDE SEQUENCE [LARGE SCALE GENOMIC DNA]</scope>
    <source>
        <strain evidence="1 2">120-4 pot B 10/14</strain>
    </source>
</reference>
<feature type="non-terminal residue" evidence="1">
    <location>
        <position position="1"/>
    </location>
</feature>
<evidence type="ECO:0000313" key="1">
    <source>
        <dbReference type="EMBL" id="CAG8855970.1"/>
    </source>
</evidence>
<gene>
    <name evidence="1" type="ORF">GMARGA_LOCUS44791</name>
</gene>
<feature type="non-terminal residue" evidence="1">
    <location>
        <position position="109"/>
    </location>
</feature>
<dbReference type="EMBL" id="CAJVQB010154952">
    <property type="protein sequence ID" value="CAG8855970.1"/>
    <property type="molecule type" value="Genomic_DNA"/>
</dbReference>
<comment type="caution">
    <text evidence="1">The sequence shown here is derived from an EMBL/GenBank/DDBJ whole genome shotgun (WGS) entry which is preliminary data.</text>
</comment>
<sequence length="109" mass="12178">NEEETDNPIVTTTDNETPIEIDPEAEIIMIGITIIIIEIEVIQEIGITKMIEMTIALEAVIDHLTHHGDPPIAPPHLTIEILSNNQAFNPQKWEILLNNTSIRTALSSY</sequence>
<organism evidence="1 2">
    <name type="scientific">Gigaspora margarita</name>
    <dbReference type="NCBI Taxonomy" id="4874"/>
    <lineage>
        <taxon>Eukaryota</taxon>
        <taxon>Fungi</taxon>
        <taxon>Fungi incertae sedis</taxon>
        <taxon>Mucoromycota</taxon>
        <taxon>Glomeromycotina</taxon>
        <taxon>Glomeromycetes</taxon>
        <taxon>Diversisporales</taxon>
        <taxon>Gigasporaceae</taxon>
        <taxon>Gigaspora</taxon>
    </lineage>
</organism>
<proteinExistence type="predicted"/>
<dbReference type="Proteomes" id="UP000789901">
    <property type="component" value="Unassembled WGS sequence"/>
</dbReference>
<evidence type="ECO:0000313" key="2">
    <source>
        <dbReference type="Proteomes" id="UP000789901"/>
    </source>
</evidence>